<sequence length="101" mass="11547">MWLRIFIFTVLFNAVNAGIDQTYELGTFLRQRYVEGSQLFGPNFDKSKVFIQASDSERALESAQSVATALFPPIGNRVWNSNLLGNQFPSIRMELIARIRF</sequence>
<organism evidence="2 3">
    <name type="scientific">Mesorhabditis belari</name>
    <dbReference type="NCBI Taxonomy" id="2138241"/>
    <lineage>
        <taxon>Eukaryota</taxon>
        <taxon>Metazoa</taxon>
        <taxon>Ecdysozoa</taxon>
        <taxon>Nematoda</taxon>
        <taxon>Chromadorea</taxon>
        <taxon>Rhabditida</taxon>
        <taxon>Rhabditina</taxon>
        <taxon>Rhabditomorpha</taxon>
        <taxon>Rhabditoidea</taxon>
        <taxon>Rhabditidae</taxon>
        <taxon>Mesorhabditinae</taxon>
        <taxon>Mesorhabditis</taxon>
    </lineage>
</organism>
<name>A0AAF3FNT6_9BILA</name>
<dbReference type="Pfam" id="PF00328">
    <property type="entry name" value="His_Phos_2"/>
    <property type="match status" value="1"/>
</dbReference>
<dbReference type="InterPro" id="IPR000560">
    <property type="entry name" value="His_Pase_clade-2"/>
</dbReference>
<reference evidence="3" key="1">
    <citation type="submission" date="2024-02" db="UniProtKB">
        <authorList>
            <consortium name="WormBaseParasite"/>
        </authorList>
    </citation>
    <scope>IDENTIFICATION</scope>
</reference>
<dbReference type="AlphaFoldDB" id="A0AAF3FNT6"/>
<dbReference type="InterPro" id="IPR029033">
    <property type="entry name" value="His_PPase_superfam"/>
</dbReference>
<feature type="signal peptide" evidence="1">
    <location>
        <begin position="1"/>
        <end position="17"/>
    </location>
</feature>
<evidence type="ECO:0000256" key="1">
    <source>
        <dbReference type="SAM" id="SignalP"/>
    </source>
</evidence>
<evidence type="ECO:0000313" key="2">
    <source>
        <dbReference type="Proteomes" id="UP000887575"/>
    </source>
</evidence>
<proteinExistence type="predicted"/>
<dbReference type="Gene3D" id="3.40.50.1240">
    <property type="entry name" value="Phosphoglycerate mutase-like"/>
    <property type="match status" value="1"/>
</dbReference>
<dbReference type="CDD" id="cd07061">
    <property type="entry name" value="HP_HAP_like"/>
    <property type="match status" value="1"/>
</dbReference>
<dbReference type="SUPFAM" id="SSF53254">
    <property type="entry name" value="Phosphoglycerate mutase-like"/>
    <property type="match status" value="1"/>
</dbReference>
<dbReference type="Proteomes" id="UP000887575">
    <property type="component" value="Unassembled WGS sequence"/>
</dbReference>
<dbReference type="WBParaSite" id="MBELARI_LOCUS8709">
    <property type="protein sequence ID" value="MBELARI_LOCUS8709"/>
    <property type="gene ID" value="MBELARI_LOCUS8709"/>
</dbReference>
<keyword evidence="1" id="KW-0732">Signal</keyword>
<protein>
    <submittedName>
        <fullName evidence="3">Uncharacterized protein</fullName>
    </submittedName>
</protein>
<feature type="chain" id="PRO_5041955799" evidence="1">
    <location>
        <begin position="18"/>
        <end position="101"/>
    </location>
</feature>
<dbReference type="GO" id="GO:0016791">
    <property type="term" value="F:phosphatase activity"/>
    <property type="evidence" value="ECO:0007669"/>
    <property type="project" value="UniProtKB-ARBA"/>
</dbReference>
<keyword evidence="2" id="KW-1185">Reference proteome</keyword>
<accession>A0AAF3FNT6</accession>
<evidence type="ECO:0000313" key="3">
    <source>
        <dbReference type="WBParaSite" id="MBELARI_LOCUS8709"/>
    </source>
</evidence>